<accession>A0A2H0LQM9</accession>
<evidence type="ECO:0000313" key="2">
    <source>
        <dbReference type="Proteomes" id="UP000230859"/>
    </source>
</evidence>
<organism evidence="1 2">
    <name type="scientific">Candidatus Abzuiibacterium crystallinum</name>
    <dbReference type="NCBI Taxonomy" id="1974748"/>
    <lineage>
        <taxon>Bacteria</taxon>
        <taxon>Pseudomonadati</taxon>
        <taxon>Candidatus Omnitrophota</taxon>
        <taxon>Candidatus Abzuiibacterium</taxon>
    </lineage>
</organism>
<sequence>MHTTENKKPLAATVNAIFTRLSESPAQQKSKLVDRWQALVGPKIGAETTPKFGRQSVIVWTGNAALASELTHKYGQAILKRLQNEFGEDIKKIWFRVGDPR</sequence>
<comment type="caution">
    <text evidence="1">The sequence shown here is derived from an EMBL/GenBank/DDBJ whole genome shotgun (WGS) entry which is preliminary data.</text>
</comment>
<dbReference type="InterPro" id="IPR007922">
    <property type="entry name" value="DciA-like"/>
</dbReference>
<evidence type="ECO:0008006" key="3">
    <source>
        <dbReference type="Google" id="ProtNLM"/>
    </source>
</evidence>
<protein>
    <recommendedName>
        <fullName evidence="3">DUF721 domain-containing protein</fullName>
    </recommendedName>
</protein>
<reference evidence="1 2" key="1">
    <citation type="submission" date="2017-09" db="EMBL/GenBank/DDBJ databases">
        <title>Depth-based differentiation of microbial function through sediment-hosted aquifers and enrichment of novel symbionts in the deep terrestrial subsurface.</title>
        <authorList>
            <person name="Probst A.J."/>
            <person name="Ladd B."/>
            <person name="Jarett J.K."/>
            <person name="Geller-Mcgrath D.E."/>
            <person name="Sieber C.M."/>
            <person name="Emerson J.B."/>
            <person name="Anantharaman K."/>
            <person name="Thomas B.C."/>
            <person name="Malmstrom R."/>
            <person name="Stieglmeier M."/>
            <person name="Klingl A."/>
            <person name="Woyke T."/>
            <person name="Ryan C.M."/>
            <person name="Banfield J.F."/>
        </authorList>
    </citation>
    <scope>NUCLEOTIDE SEQUENCE [LARGE SCALE GENOMIC DNA]</scope>
    <source>
        <strain evidence="1">CG11_big_fil_rev_8_21_14_0_20_45_26</strain>
    </source>
</reference>
<gene>
    <name evidence="1" type="ORF">COV74_06525</name>
</gene>
<dbReference type="EMBL" id="PCVY01000055">
    <property type="protein sequence ID" value="PIQ85984.1"/>
    <property type="molecule type" value="Genomic_DNA"/>
</dbReference>
<dbReference type="Pfam" id="PF05258">
    <property type="entry name" value="DciA"/>
    <property type="match status" value="1"/>
</dbReference>
<dbReference type="AlphaFoldDB" id="A0A2H0LQM9"/>
<proteinExistence type="predicted"/>
<evidence type="ECO:0000313" key="1">
    <source>
        <dbReference type="EMBL" id="PIQ85984.1"/>
    </source>
</evidence>
<name>A0A2H0LQM9_9BACT</name>
<dbReference type="Proteomes" id="UP000230859">
    <property type="component" value="Unassembled WGS sequence"/>
</dbReference>